<reference evidence="16 17" key="1">
    <citation type="submission" date="2022-12" db="EMBL/GenBank/DDBJ databases">
        <title>Genome sequence of Pasteurellaceae Bisgaard Taxon 45.</title>
        <authorList>
            <person name="Foggin C."/>
            <person name="Rosen L.E."/>
            <person name="Henton M."/>
            <person name="Buys A."/>
            <person name="Floyd T."/>
            <person name="Turner A.D."/>
            <person name="Tarbin J."/>
            <person name="Lloyd A.S."/>
            <person name="Chaitezvi C."/>
            <person name="Ellis R.J."/>
            <person name="Roberts H.C."/>
            <person name="Dastjerdi A."/>
            <person name="Nunez A."/>
            <person name="Van Vliet A.H."/>
            <person name="Steinbach F."/>
        </authorList>
    </citation>
    <scope>NUCLEOTIDE SEQUENCE [LARGE SCALE GENOMIC DNA]</scope>
    <source>
        <strain evidence="16 17">VF20HR</strain>
    </source>
</reference>
<evidence type="ECO:0000256" key="14">
    <source>
        <dbReference type="ARBA" id="ARBA00045720"/>
    </source>
</evidence>
<dbReference type="EMBL" id="JAQAHH010000003">
    <property type="protein sequence ID" value="MDP9499820.1"/>
    <property type="molecule type" value="Genomic_DNA"/>
</dbReference>
<evidence type="ECO:0000256" key="4">
    <source>
        <dbReference type="ARBA" id="ARBA00022448"/>
    </source>
</evidence>
<comment type="caution">
    <text evidence="16">The sequence shown here is derived from an EMBL/GenBank/DDBJ whole genome shotgun (WGS) entry which is preliminary data.</text>
</comment>
<dbReference type="Gene3D" id="1.10.287.910">
    <property type="entry name" value="bacterial mercury transporter, merf"/>
    <property type="match status" value="1"/>
</dbReference>
<dbReference type="InterPro" id="IPR003457">
    <property type="entry name" value="Transprt_MerT"/>
</dbReference>
<gene>
    <name evidence="16" type="ORF">O7M46_02505</name>
</gene>
<evidence type="ECO:0000256" key="12">
    <source>
        <dbReference type="ARBA" id="ARBA00023136"/>
    </source>
</evidence>
<keyword evidence="9" id="KW-0479">Metal-binding</keyword>
<evidence type="ECO:0000256" key="7">
    <source>
        <dbReference type="ARBA" id="ARBA00022519"/>
    </source>
</evidence>
<feature type="transmembrane region" description="Helical" evidence="15">
    <location>
        <begin position="94"/>
        <end position="116"/>
    </location>
</feature>
<keyword evidence="8 15" id="KW-0812">Transmembrane</keyword>
<name>A0ABT9KCL6_9PAST</name>
<keyword evidence="11 15" id="KW-1133">Transmembrane helix</keyword>
<comment type="function">
    <text evidence="14">Involved in mercury resistance. Probably transfers a mercuric ion from the periplasmic Hg(2+)-binding protein MerP to the cytoplasmic mercuric reductase MerA.</text>
</comment>
<evidence type="ECO:0000313" key="17">
    <source>
        <dbReference type="Proteomes" id="UP001224083"/>
    </source>
</evidence>
<evidence type="ECO:0000256" key="8">
    <source>
        <dbReference type="ARBA" id="ARBA00022692"/>
    </source>
</evidence>
<evidence type="ECO:0000256" key="2">
    <source>
        <dbReference type="ARBA" id="ARBA00008224"/>
    </source>
</evidence>
<evidence type="ECO:0000256" key="9">
    <source>
        <dbReference type="ARBA" id="ARBA00022723"/>
    </source>
</evidence>
<feature type="transmembrane region" description="Helical" evidence="15">
    <location>
        <begin position="12"/>
        <end position="37"/>
    </location>
</feature>
<evidence type="ECO:0000256" key="15">
    <source>
        <dbReference type="SAM" id="Phobius"/>
    </source>
</evidence>
<keyword evidence="12 15" id="KW-0472">Membrane</keyword>
<feature type="transmembrane region" description="Helical" evidence="15">
    <location>
        <begin position="57"/>
        <end position="74"/>
    </location>
</feature>
<keyword evidence="7" id="KW-0997">Cell inner membrane</keyword>
<dbReference type="Proteomes" id="UP001224083">
    <property type="component" value="Unassembled WGS sequence"/>
</dbReference>
<comment type="subcellular location">
    <subcellularLocation>
        <location evidence="1">Cell inner membrane</location>
        <topology evidence="1">Multi-pass membrane protein</topology>
    </subcellularLocation>
</comment>
<keyword evidence="10" id="KW-0476">Mercury</keyword>
<keyword evidence="4" id="KW-0813">Transport</keyword>
<protein>
    <recommendedName>
        <fullName evidence="3">Mercuric transport protein MerT</fullName>
    </recommendedName>
    <alternativeName>
        <fullName evidence="13">Mercury ion transport protein</fullName>
    </alternativeName>
</protein>
<keyword evidence="17" id="KW-1185">Reference proteome</keyword>
<evidence type="ECO:0000313" key="16">
    <source>
        <dbReference type="EMBL" id="MDP9499820.1"/>
    </source>
</evidence>
<keyword evidence="6" id="KW-1003">Cell membrane</keyword>
<dbReference type="Pfam" id="PF02411">
    <property type="entry name" value="MerT"/>
    <property type="match status" value="1"/>
</dbReference>
<evidence type="ECO:0000256" key="5">
    <source>
        <dbReference type="ARBA" id="ARBA00022466"/>
    </source>
</evidence>
<accession>A0ABT9KCL6</accession>
<evidence type="ECO:0000256" key="1">
    <source>
        <dbReference type="ARBA" id="ARBA00004429"/>
    </source>
</evidence>
<sequence>MNSNQKNANKTFLATCVTAVLAAVTSTLCCIAPFIYLVCGVSSSWLVSLNELDYLRWPMLIIALVSFGYGFWLLTFSKKIICTQYLSRKGFIGLYGIVFVIMLFFLFYPTLLPYFLD</sequence>
<organism evidence="16 17">
    <name type="scientific">Bisgaard Taxon 45</name>
    <dbReference type="NCBI Taxonomy" id="304289"/>
    <lineage>
        <taxon>Bacteria</taxon>
        <taxon>Pseudomonadati</taxon>
        <taxon>Pseudomonadota</taxon>
        <taxon>Gammaproteobacteria</taxon>
        <taxon>Pasteurellales</taxon>
        <taxon>Pasteurellaceae</taxon>
    </lineage>
</organism>
<evidence type="ECO:0000256" key="10">
    <source>
        <dbReference type="ARBA" id="ARBA00022914"/>
    </source>
</evidence>
<comment type="similarity">
    <text evidence="2">Belongs to the MerT family.</text>
</comment>
<keyword evidence="5" id="KW-0475">Mercuric resistance</keyword>
<evidence type="ECO:0000256" key="3">
    <source>
        <dbReference type="ARBA" id="ARBA00017053"/>
    </source>
</evidence>
<evidence type="ECO:0000256" key="11">
    <source>
        <dbReference type="ARBA" id="ARBA00022989"/>
    </source>
</evidence>
<evidence type="ECO:0000256" key="6">
    <source>
        <dbReference type="ARBA" id="ARBA00022475"/>
    </source>
</evidence>
<evidence type="ECO:0000256" key="13">
    <source>
        <dbReference type="ARBA" id="ARBA00030934"/>
    </source>
</evidence>
<proteinExistence type="inferred from homology"/>